<dbReference type="OrthoDB" id="3101222at2759"/>
<gene>
    <name evidence="1" type="ORF">BDP27DRAFT_1361363</name>
</gene>
<comment type="caution">
    <text evidence="1">The sequence shown here is derived from an EMBL/GenBank/DDBJ whole genome shotgun (WGS) entry which is preliminary data.</text>
</comment>
<organism evidence="1 2">
    <name type="scientific">Rhodocollybia butyracea</name>
    <dbReference type="NCBI Taxonomy" id="206335"/>
    <lineage>
        <taxon>Eukaryota</taxon>
        <taxon>Fungi</taxon>
        <taxon>Dikarya</taxon>
        <taxon>Basidiomycota</taxon>
        <taxon>Agaricomycotina</taxon>
        <taxon>Agaricomycetes</taxon>
        <taxon>Agaricomycetidae</taxon>
        <taxon>Agaricales</taxon>
        <taxon>Marasmiineae</taxon>
        <taxon>Omphalotaceae</taxon>
        <taxon>Rhodocollybia</taxon>
    </lineage>
</organism>
<evidence type="ECO:0000313" key="2">
    <source>
        <dbReference type="Proteomes" id="UP000772434"/>
    </source>
</evidence>
<accession>A0A9P5PTM1</accession>
<protein>
    <submittedName>
        <fullName evidence="1">Uncharacterized protein</fullName>
    </submittedName>
</protein>
<dbReference type="EMBL" id="JADNRY010000027">
    <property type="protein sequence ID" value="KAF9072126.1"/>
    <property type="molecule type" value="Genomic_DNA"/>
</dbReference>
<reference evidence="1" key="1">
    <citation type="submission" date="2020-11" db="EMBL/GenBank/DDBJ databases">
        <authorList>
            <consortium name="DOE Joint Genome Institute"/>
            <person name="Ahrendt S."/>
            <person name="Riley R."/>
            <person name="Andreopoulos W."/>
            <person name="Labutti K."/>
            <person name="Pangilinan J."/>
            <person name="Ruiz-Duenas F.J."/>
            <person name="Barrasa J.M."/>
            <person name="Sanchez-Garcia M."/>
            <person name="Camarero S."/>
            <person name="Miyauchi S."/>
            <person name="Serrano A."/>
            <person name="Linde D."/>
            <person name="Babiker R."/>
            <person name="Drula E."/>
            <person name="Ayuso-Fernandez I."/>
            <person name="Pacheco R."/>
            <person name="Padilla G."/>
            <person name="Ferreira P."/>
            <person name="Barriuso J."/>
            <person name="Kellner H."/>
            <person name="Castanera R."/>
            <person name="Alfaro M."/>
            <person name="Ramirez L."/>
            <person name="Pisabarro A.G."/>
            <person name="Kuo A."/>
            <person name="Tritt A."/>
            <person name="Lipzen A."/>
            <person name="He G."/>
            <person name="Yan M."/>
            <person name="Ng V."/>
            <person name="Cullen D."/>
            <person name="Martin F."/>
            <person name="Rosso M.-N."/>
            <person name="Henrissat B."/>
            <person name="Hibbett D."/>
            <person name="Martinez A.T."/>
            <person name="Grigoriev I.V."/>
        </authorList>
    </citation>
    <scope>NUCLEOTIDE SEQUENCE</scope>
    <source>
        <strain evidence="1">AH 40177</strain>
    </source>
</reference>
<name>A0A9P5PTM1_9AGAR</name>
<dbReference type="AlphaFoldDB" id="A0A9P5PTM1"/>
<proteinExistence type="predicted"/>
<evidence type="ECO:0000313" key="1">
    <source>
        <dbReference type="EMBL" id="KAF9072126.1"/>
    </source>
</evidence>
<keyword evidence="2" id="KW-1185">Reference proteome</keyword>
<dbReference type="Proteomes" id="UP000772434">
    <property type="component" value="Unassembled WGS sequence"/>
</dbReference>
<sequence length="166" mass="18798">METALLNPALDGAAGIAMKFVQPATFIAEQYQALRRERDYVQEDAKRFKSIQSTLGEDVFTEYDECLQSARAAISEFNSIIREHKAMKFNFKSPLEKIGHRKKVRASKRNAVKKKDILSNFVDIRARLQTRLQCSVLSAGRAVKHPLPLYRFATAEAEYLNPGFSG</sequence>